<dbReference type="Pfam" id="PF13649">
    <property type="entry name" value="Methyltransf_25"/>
    <property type="match status" value="1"/>
</dbReference>
<feature type="domain" description="Methyltransferase" evidence="1">
    <location>
        <begin position="46"/>
        <end position="140"/>
    </location>
</feature>
<dbReference type="Proteomes" id="UP000255061">
    <property type="component" value="Unassembled WGS sequence"/>
</dbReference>
<evidence type="ECO:0000259" key="1">
    <source>
        <dbReference type="Pfam" id="PF13649"/>
    </source>
</evidence>
<proteinExistence type="predicted"/>
<evidence type="ECO:0000313" key="2">
    <source>
        <dbReference type="EMBL" id="SUI63816.1"/>
    </source>
</evidence>
<reference evidence="2 3" key="1">
    <citation type="submission" date="2018-06" db="EMBL/GenBank/DDBJ databases">
        <authorList>
            <consortium name="Pathogen Informatics"/>
            <person name="Doyle S."/>
        </authorList>
    </citation>
    <scope>NUCLEOTIDE SEQUENCE [LARGE SCALE GENOMIC DNA]</scope>
    <source>
        <strain evidence="2 3">NCTC10736</strain>
    </source>
</reference>
<gene>
    <name evidence="2" type="ORF">NCTC10736_00677</name>
</gene>
<name>A0A379ZL77_9GAMM</name>
<protein>
    <recommendedName>
        <fullName evidence="1">Methyltransferase domain-containing protein</fullName>
    </recommendedName>
</protein>
<dbReference type="AlphaFoldDB" id="A0A379ZL77"/>
<dbReference type="EMBL" id="UGYV01000001">
    <property type="protein sequence ID" value="SUI63816.1"/>
    <property type="molecule type" value="Genomic_DNA"/>
</dbReference>
<dbReference type="SUPFAM" id="SSF53335">
    <property type="entry name" value="S-adenosyl-L-methionine-dependent methyltransferases"/>
    <property type="match status" value="1"/>
</dbReference>
<dbReference type="InterPro" id="IPR029063">
    <property type="entry name" value="SAM-dependent_MTases_sf"/>
</dbReference>
<dbReference type="Gene3D" id="3.40.50.150">
    <property type="entry name" value="Vaccinia Virus protein VP39"/>
    <property type="match status" value="1"/>
</dbReference>
<dbReference type="CDD" id="cd02440">
    <property type="entry name" value="AdoMet_MTases"/>
    <property type="match status" value="1"/>
</dbReference>
<accession>A0A379ZL77</accession>
<dbReference type="InterPro" id="IPR041698">
    <property type="entry name" value="Methyltransf_25"/>
</dbReference>
<sequence length="317" mass="35856">MSQHWSEYWEQGHLTSFGTDFSSNYAGILKDIWLPIFKELRPNFEVLDIATGNGALPLLLKNYLDESNINGRVRGVDIAKIQPIKFDADNSIKIELIGEVNCESLPFSDPVDLVTSQFGIEYSNLSASLKTVANILKTGGRLSLVCHHHNSMIISRNKQVLLLIQSVTTKKLIEKLYSLADSMGQVTTKVDINRIKNDQVCEVLRNDINQLIGELYESNEAALMDSEILNYVTTFFKQGLYWSVDKKNDYLKFVQKQLSDLALRLEELVCAAIDETKLASMLKILSNERVEFVSATTLKSTDAQLLAWHFIFQKALK</sequence>
<dbReference type="RefSeq" id="WP_115405449.1">
    <property type="nucleotide sequence ID" value="NZ_UGYV01000001.1"/>
</dbReference>
<organism evidence="2 3">
    <name type="scientific">Shewanella morhuae</name>
    <dbReference type="NCBI Taxonomy" id="365591"/>
    <lineage>
        <taxon>Bacteria</taxon>
        <taxon>Pseudomonadati</taxon>
        <taxon>Pseudomonadota</taxon>
        <taxon>Gammaproteobacteria</taxon>
        <taxon>Alteromonadales</taxon>
        <taxon>Shewanellaceae</taxon>
        <taxon>Shewanella</taxon>
    </lineage>
</organism>
<evidence type="ECO:0000313" key="3">
    <source>
        <dbReference type="Proteomes" id="UP000255061"/>
    </source>
</evidence>